<evidence type="ECO:0000313" key="6">
    <source>
        <dbReference type="EMBL" id="TCO77145.1"/>
    </source>
</evidence>
<evidence type="ECO:0000259" key="5">
    <source>
        <dbReference type="Pfam" id="PF13356"/>
    </source>
</evidence>
<dbReference type="InterPro" id="IPR050808">
    <property type="entry name" value="Phage_Integrase"/>
</dbReference>
<keyword evidence="7" id="KW-1185">Reference proteome</keyword>
<dbReference type="GO" id="GO:0006310">
    <property type="term" value="P:DNA recombination"/>
    <property type="evidence" value="ECO:0007669"/>
    <property type="project" value="UniProtKB-KW"/>
</dbReference>
<name>A0A4R2LCT1_9GAMM</name>
<organism evidence="6 7">
    <name type="scientific">Chromatocurvus halotolerans</name>
    <dbReference type="NCBI Taxonomy" id="1132028"/>
    <lineage>
        <taxon>Bacteria</taxon>
        <taxon>Pseudomonadati</taxon>
        <taxon>Pseudomonadota</taxon>
        <taxon>Gammaproteobacteria</taxon>
        <taxon>Cellvibrionales</taxon>
        <taxon>Halieaceae</taxon>
        <taxon>Chromatocurvus</taxon>
    </lineage>
</organism>
<keyword evidence="2" id="KW-0229">DNA integration</keyword>
<dbReference type="Proteomes" id="UP000294980">
    <property type="component" value="Unassembled WGS sequence"/>
</dbReference>
<reference evidence="6 7" key="1">
    <citation type="submission" date="2019-03" db="EMBL/GenBank/DDBJ databases">
        <title>Genomic Encyclopedia of Type Strains, Phase IV (KMG-IV): sequencing the most valuable type-strain genomes for metagenomic binning, comparative biology and taxonomic classification.</title>
        <authorList>
            <person name="Goeker M."/>
        </authorList>
    </citation>
    <scope>NUCLEOTIDE SEQUENCE [LARGE SCALE GENOMIC DNA]</scope>
    <source>
        <strain evidence="6 7">DSM 23344</strain>
    </source>
</reference>
<dbReference type="Gene3D" id="1.10.150.130">
    <property type="match status" value="1"/>
</dbReference>
<keyword evidence="3" id="KW-0238">DNA-binding</keyword>
<dbReference type="Pfam" id="PF13356">
    <property type="entry name" value="Arm-DNA-bind_3"/>
    <property type="match status" value="1"/>
</dbReference>
<protein>
    <submittedName>
        <fullName evidence="6">Integrase</fullName>
    </submittedName>
</protein>
<dbReference type="InterPro" id="IPR025166">
    <property type="entry name" value="Integrase_DNA_bind_dom"/>
</dbReference>
<dbReference type="InterPro" id="IPR038488">
    <property type="entry name" value="Integrase_DNA-bd_sf"/>
</dbReference>
<comment type="similarity">
    <text evidence="1">Belongs to the 'phage' integrase family.</text>
</comment>
<gene>
    <name evidence="6" type="ORF">EV688_103159</name>
</gene>
<proteinExistence type="inferred from homology"/>
<accession>A0A4R2LCT1</accession>
<dbReference type="Gene3D" id="1.10.443.10">
    <property type="entry name" value="Intergrase catalytic core"/>
    <property type="match status" value="1"/>
</dbReference>
<keyword evidence="4" id="KW-0233">DNA recombination</keyword>
<dbReference type="AlphaFoldDB" id="A0A4R2LCT1"/>
<dbReference type="SUPFAM" id="SSF56349">
    <property type="entry name" value="DNA breaking-rejoining enzymes"/>
    <property type="match status" value="1"/>
</dbReference>
<dbReference type="GO" id="GO:0015074">
    <property type="term" value="P:DNA integration"/>
    <property type="evidence" value="ECO:0007669"/>
    <property type="project" value="UniProtKB-KW"/>
</dbReference>
<evidence type="ECO:0000256" key="4">
    <source>
        <dbReference type="ARBA" id="ARBA00023172"/>
    </source>
</evidence>
<dbReference type="InterPro" id="IPR011010">
    <property type="entry name" value="DNA_brk_join_enz"/>
</dbReference>
<dbReference type="EMBL" id="SLWX01000003">
    <property type="protein sequence ID" value="TCO77145.1"/>
    <property type="molecule type" value="Genomic_DNA"/>
</dbReference>
<feature type="domain" description="Integrase DNA-binding" evidence="5">
    <location>
        <begin position="9"/>
        <end position="91"/>
    </location>
</feature>
<sequence>MAFTVKMINGLEPKSSGPYRISDELVPGLNIQISPGGNKAWTLRYRDERGKRKYLKLGQWPALGIAAARDKAREKKTGIANGENPRARPKADASTVKQLIDAYMASKTEAKSYKLMKSYRKKVPAWFEKKLACDVTIDDCHEVLRPIAKATPTMANRVLTYLRTIWNFGIDVEYDLTRDRDLSFGVKDNPLRNIKPISAAERPAEVRLTMENLAAAWTHIPEYNSPVTWLAIRFHIAMYGRRVKDTLYTRWEEIIDVDGITCISLPEGRTKSGKPQIIPLTRHALEVLDEVHDYTSHQECVFPQRTGTKTPLSLIALGAAARKVREDHPEMGDFSPRYCRACAVTELGNYGIDRHLIDLAHQRHIKTVSGIGTKAYDRAHRVRELKVVADAWDEILCDALRGYSDRAIPAVNNHEDWAPTQNKDTIRVQ</sequence>
<dbReference type="Gene3D" id="3.30.160.390">
    <property type="entry name" value="Integrase, DNA-binding domain"/>
    <property type="match status" value="1"/>
</dbReference>
<dbReference type="InterPro" id="IPR013762">
    <property type="entry name" value="Integrase-like_cat_sf"/>
</dbReference>
<evidence type="ECO:0000313" key="7">
    <source>
        <dbReference type="Proteomes" id="UP000294980"/>
    </source>
</evidence>
<evidence type="ECO:0000256" key="1">
    <source>
        <dbReference type="ARBA" id="ARBA00008857"/>
    </source>
</evidence>
<evidence type="ECO:0000256" key="3">
    <source>
        <dbReference type="ARBA" id="ARBA00023125"/>
    </source>
</evidence>
<dbReference type="GO" id="GO:0003677">
    <property type="term" value="F:DNA binding"/>
    <property type="evidence" value="ECO:0007669"/>
    <property type="project" value="UniProtKB-KW"/>
</dbReference>
<dbReference type="PANTHER" id="PTHR30629">
    <property type="entry name" value="PROPHAGE INTEGRASE"/>
    <property type="match status" value="1"/>
</dbReference>
<evidence type="ECO:0000256" key="2">
    <source>
        <dbReference type="ARBA" id="ARBA00022908"/>
    </source>
</evidence>
<comment type="caution">
    <text evidence="6">The sequence shown here is derived from an EMBL/GenBank/DDBJ whole genome shotgun (WGS) entry which is preliminary data.</text>
</comment>
<dbReference type="InterPro" id="IPR010998">
    <property type="entry name" value="Integrase_recombinase_N"/>
</dbReference>
<dbReference type="PANTHER" id="PTHR30629:SF2">
    <property type="entry name" value="PROPHAGE INTEGRASE INTS-RELATED"/>
    <property type="match status" value="1"/>
</dbReference>